<evidence type="ECO:0000313" key="3">
    <source>
        <dbReference type="Proteomes" id="UP000011668"/>
    </source>
</evidence>
<dbReference type="HOGENOM" id="CLU_1205479_0_0_1"/>
<reference evidence="2 3" key="1">
    <citation type="journal article" date="2013" name="Nat. Commun.">
        <title>The evolution and pathogenic mechanisms of the rice sheath blight pathogen.</title>
        <authorList>
            <person name="Zheng A."/>
            <person name="Lin R."/>
            <person name="Xu L."/>
            <person name="Qin P."/>
            <person name="Tang C."/>
            <person name="Ai P."/>
            <person name="Zhang D."/>
            <person name="Liu Y."/>
            <person name="Sun Z."/>
            <person name="Feng H."/>
            <person name="Wang Y."/>
            <person name="Chen Y."/>
            <person name="Liang X."/>
            <person name="Fu R."/>
            <person name="Li Q."/>
            <person name="Zhang J."/>
            <person name="Yu X."/>
            <person name="Xie Z."/>
            <person name="Ding L."/>
            <person name="Guan P."/>
            <person name="Tang J."/>
            <person name="Liang Y."/>
            <person name="Wang S."/>
            <person name="Deng Q."/>
            <person name="Li S."/>
            <person name="Zhu J."/>
            <person name="Wang L."/>
            <person name="Liu H."/>
            <person name="Li P."/>
        </authorList>
    </citation>
    <scope>NUCLEOTIDE SEQUENCE [LARGE SCALE GENOMIC DNA]</scope>
    <source>
        <strain evidence="3">AG-1 IA</strain>
    </source>
</reference>
<feature type="region of interest" description="Disordered" evidence="1">
    <location>
        <begin position="1"/>
        <end position="54"/>
    </location>
</feature>
<evidence type="ECO:0000256" key="1">
    <source>
        <dbReference type="SAM" id="MobiDB-lite"/>
    </source>
</evidence>
<feature type="compositionally biased region" description="Basic and acidic residues" evidence="1">
    <location>
        <begin position="1"/>
        <end position="16"/>
    </location>
</feature>
<accession>L8WYP9</accession>
<keyword evidence="3" id="KW-1185">Reference proteome</keyword>
<proteinExistence type="predicted"/>
<protein>
    <submittedName>
        <fullName evidence="2">Uncharacterized protein</fullName>
    </submittedName>
</protein>
<sequence>MLKSVKSIDGERRKPACDAQTEQNRTERGLMHSPSIGPLYQRGEKSEMMPEKSRTRCRRRSVQANLSLAFQISTIHVTLMHGSHEFQGLLNTASLGPSSPTDLPARSHAHACPSSLLPFFDSTTHLPPHLGYQKSCQSRNAVKPILILNLPPCTTLHVLCYVATHSDSPLSPKLIPWTAARRKLPPPFRDKFQLLDSRLYLADLSHPSANYCDMQHPQHQAIISQITDRF</sequence>
<dbReference type="Proteomes" id="UP000011668">
    <property type="component" value="Unassembled WGS sequence"/>
</dbReference>
<organism evidence="2 3">
    <name type="scientific">Thanatephorus cucumeris (strain AG1-IA)</name>
    <name type="common">Rice sheath blight fungus</name>
    <name type="synonym">Rhizoctonia solani</name>
    <dbReference type="NCBI Taxonomy" id="983506"/>
    <lineage>
        <taxon>Eukaryota</taxon>
        <taxon>Fungi</taxon>
        <taxon>Dikarya</taxon>
        <taxon>Basidiomycota</taxon>
        <taxon>Agaricomycotina</taxon>
        <taxon>Agaricomycetes</taxon>
        <taxon>Cantharellales</taxon>
        <taxon>Ceratobasidiaceae</taxon>
        <taxon>Rhizoctonia</taxon>
        <taxon>Rhizoctonia solani AG-1</taxon>
    </lineage>
</organism>
<dbReference type="AlphaFoldDB" id="L8WYP9"/>
<dbReference type="EMBL" id="AFRT01001048">
    <property type="protein sequence ID" value="ELU41494.1"/>
    <property type="molecule type" value="Genomic_DNA"/>
</dbReference>
<name>L8WYP9_THACA</name>
<evidence type="ECO:0000313" key="2">
    <source>
        <dbReference type="EMBL" id="ELU41494.1"/>
    </source>
</evidence>
<feature type="compositionally biased region" description="Basic and acidic residues" evidence="1">
    <location>
        <begin position="42"/>
        <end position="54"/>
    </location>
</feature>
<comment type="caution">
    <text evidence="2">The sequence shown here is derived from an EMBL/GenBank/DDBJ whole genome shotgun (WGS) entry which is preliminary data.</text>
</comment>
<gene>
    <name evidence="2" type="ORF">AG1IA_04481</name>
</gene>